<proteinExistence type="predicted"/>
<dbReference type="Proteomes" id="UP000327085">
    <property type="component" value="Unassembled WGS sequence"/>
</dbReference>
<reference evidence="2" key="1">
    <citation type="journal article" date="2020" name="Plant J.">
        <title>Transposons played a major role in the diversification between the closely related almond and peach genomes: results from the almond genome sequence.</title>
        <authorList>
            <person name="Alioto T."/>
            <person name="Alexiou K.G."/>
            <person name="Bardil A."/>
            <person name="Barteri F."/>
            <person name="Castanera R."/>
            <person name="Cruz F."/>
            <person name="Dhingra A."/>
            <person name="Duval H."/>
            <person name="Fernandez I Marti A."/>
            <person name="Frias L."/>
            <person name="Galan B."/>
            <person name="Garcia J.L."/>
            <person name="Howad W."/>
            <person name="Gomez-Garrido J."/>
            <person name="Gut M."/>
            <person name="Julca I."/>
            <person name="Morata J."/>
            <person name="Puigdomenech P."/>
            <person name="Ribeca P."/>
            <person name="Rubio Cabetas M.J."/>
            <person name="Vlasova A."/>
            <person name="Wirthensohn M."/>
            <person name="Garcia-Mas J."/>
            <person name="Gabaldon T."/>
            <person name="Casacuberta J.M."/>
            <person name="Arus P."/>
        </authorList>
    </citation>
    <scope>NUCLEOTIDE SEQUENCE [LARGE SCALE GENOMIC DNA]</scope>
    <source>
        <strain evidence="2">cv. Texas</strain>
    </source>
</reference>
<evidence type="ECO:0000313" key="1">
    <source>
        <dbReference type="EMBL" id="VVA41724.1"/>
    </source>
</evidence>
<evidence type="ECO:0000313" key="2">
    <source>
        <dbReference type="Proteomes" id="UP000327085"/>
    </source>
</evidence>
<organism evidence="1 2">
    <name type="scientific">Prunus dulcis</name>
    <name type="common">Almond</name>
    <name type="synonym">Amygdalus dulcis</name>
    <dbReference type="NCBI Taxonomy" id="3755"/>
    <lineage>
        <taxon>Eukaryota</taxon>
        <taxon>Viridiplantae</taxon>
        <taxon>Streptophyta</taxon>
        <taxon>Embryophyta</taxon>
        <taxon>Tracheophyta</taxon>
        <taxon>Spermatophyta</taxon>
        <taxon>Magnoliopsida</taxon>
        <taxon>eudicotyledons</taxon>
        <taxon>Gunneridae</taxon>
        <taxon>Pentapetalae</taxon>
        <taxon>rosids</taxon>
        <taxon>fabids</taxon>
        <taxon>Rosales</taxon>
        <taxon>Rosaceae</taxon>
        <taxon>Amygdaloideae</taxon>
        <taxon>Amygdaleae</taxon>
        <taxon>Prunus</taxon>
    </lineage>
</organism>
<name>A0A5E4GPP5_PRUDU</name>
<dbReference type="EMBL" id="CABIKO010001461">
    <property type="protein sequence ID" value="VVA41724.1"/>
    <property type="molecule type" value="Genomic_DNA"/>
</dbReference>
<feature type="non-terminal residue" evidence="1">
    <location>
        <position position="1"/>
    </location>
</feature>
<dbReference type="Gramene" id="VVA41724">
    <property type="protein sequence ID" value="VVA41724"/>
    <property type="gene ID" value="Prudul26B008383"/>
</dbReference>
<feature type="non-terminal residue" evidence="1">
    <location>
        <position position="66"/>
    </location>
</feature>
<gene>
    <name evidence="1" type="ORF">ALMOND_2B008383</name>
</gene>
<sequence length="66" mass="7645">LVTEKPESLILEVDRCLEKLEPLEDNAAFNFVNALEDLLWAYELRATASWVFQLAVKRGIYNNDVF</sequence>
<dbReference type="AlphaFoldDB" id="A0A5E4GPP5"/>
<dbReference type="InParanoid" id="A0A5E4GPP5"/>
<protein>
    <submittedName>
        <fullName evidence="1">PREDICTED: pentatricopeptide repeat-containing</fullName>
    </submittedName>
</protein>
<accession>A0A5E4GPP5</accession>
<dbReference type="OMA" id="VWNALIQ"/>